<accession>A0AAE0NJK3</accession>
<dbReference type="EMBL" id="JAULSN010000001">
    <property type="protein sequence ID" value="KAK3382605.1"/>
    <property type="molecule type" value="Genomic_DNA"/>
</dbReference>
<evidence type="ECO:0000313" key="2">
    <source>
        <dbReference type="EMBL" id="KAK3382605.1"/>
    </source>
</evidence>
<sequence>MPAHISDTRDGSAASENAGRKWERQFCPQGEGSNGDQSAEFGRVLLGSPWVPSRYPAPHQMALEISSPSAGTDKGVGGSIRLLGPRGYWPKSGDSPAIDACFAPLQAAHIGKNAMHFTVANRVQILAVYLIRPGLRSQAAPCHVGAPCRSPPSHYRPSCCGWVLIHQETIPPIIEFSLPDKEADGSLSGSIVEGADLAHKTYLSVFKKAMDEVLAPFNMSVIDVTETENHHPGCDTVLKYKAPGQERSGNTKDFSTSTKQIQFISPLILTHFAYREPPGRAYFLETGILFLAFSRVPTSPWSLSPK</sequence>
<feature type="compositionally biased region" description="Basic and acidic residues" evidence="1">
    <location>
        <begin position="1"/>
        <end position="10"/>
    </location>
</feature>
<evidence type="ECO:0000313" key="3">
    <source>
        <dbReference type="Proteomes" id="UP001287356"/>
    </source>
</evidence>
<evidence type="ECO:0000256" key="1">
    <source>
        <dbReference type="SAM" id="MobiDB-lite"/>
    </source>
</evidence>
<proteinExistence type="predicted"/>
<organism evidence="2 3">
    <name type="scientific">Lasiosphaeria ovina</name>
    <dbReference type="NCBI Taxonomy" id="92902"/>
    <lineage>
        <taxon>Eukaryota</taxon>
        <taxon>Fungi</taxon>
        <taxon>Dikarya</taxon>
        <taxon>Ascomycota</taxon>
        <taxon>Pezizomycotina</taxon>
        <taxon>Sordariomycetes</taxon>
        <taxon>Sordariomycetidae</taxon>
        <taxon>Sordariales</taxon>
        <taxon>Lasiosphaeriaceae</taxon>
        <taxon>Lasiosphaeria</taxon>
    </lineage>
</organism>
<reference evidence="2" key="2">
    <citation type="submission" date="2023-06" db="EMBL/GenBank/DDBJ databases">
        <authorList>
            <consortium name="Lawrence Berkeley National Laboratory"/>
            <person name="Haridas S."/>
            <person name="Hensen N."/>
            <person name="Bonometti L."/>
            <person name="Westerberg I."/>
            <person name="Brannstrom I.O."/>
            <person name="Guillou S."/>
            <person name="Cros-Aarteil S."/>
            <person name="Calhoun S."/>
            <person name="Kuo A."/>
            <person name="Mondo S."/>
            <person name="Pangilinan J."/>
            <person name="Riley R."/>
            <person name="Labutti K."/>
            <person name="Andreopoulos B."/>
            <person name="Lipzen A."/>
            <person name="Chen C."/>
            <person name="Yanf M."/>
            <person name="Daum C."/>
            <person name="Ng V."/>
            <person name="Clum A."/>
            <person name="Steindorff A."/>
            <person name="Ohm R."/>
            <person name="Martin F."/>
            <person name="Silar P."/>
            <person name="Natvig D."/>
            <person name="Lalanne C."/>
            <person name="Gautier V."/>
            <person name="Ament-Velasquez S.L."/>
            <person name="Kruys A."/>
            <person name="Hutchinson M.I."/>
            <person name="Powell A.J."/>
            <person name="Barry K."/>
            <person name="Miller A.N."/>
            <person name="Grigoriev I.V."/>
            <person name="Debuchy R."/>
            <person name="Gladieux P."/>
            <person name="Thoren M.H."/>
            <person name="Johannesson H."/>
        </authorList>
    </citation>
    <scope>NUCLEOTIDE SEQUENCE</scope>
    <source>
        <strain evidence="2">CBS 958.72</strain>
    </source>
</reference>
<reference evidence="2" key="1">
    <citation type="journal article" date="2023" name="Mol. Phylogenet. Evol.">
        <title>Genome-scale phylogeny and comparative genomics of the fungal order Sordariales.</title>
        <authorList>
            <person name="Hensen N."/>
            <person name="Bonometti L."/>
            <person name="Westerberg I."/>
            <person name="Brannstrom I.O."/>
            <person name="Guillou S."/>
            <person name="Cros-Aarteil S."/>
            <person name="Calhoun S."/>
            <person name="Haridas S."/>
            <person name="Kuo A."/>
            <person name="Mondo S."/>
            <person name="Pangilinan J."/>
            <person name="Riley R."/>
            <person name="LaButti K."/>
            <person name="Andreopoulos B."/>
            <person name="Lipzen A."/>
            <person name="Chen C."/>
            <person name="Yan M."/>
            <person name="Daum C."/>
            <person name="Ng V."/>
            <person name="Clum A."/>
            <person name="Steindorff A."/>
            <person name="Ohm R.A."/>
            <person name="Martin F."/>
            <person name="Silar P."/>
            <person name="Natvig D.O."/>
            <person name="Lalanne C."/>
            <person name="Gautier V."/>
            <person name="Ament-Velasquez S.L."/>
            <person name="Kruys A."/>
            <person name="Hutchinson M.I."/>
            <person name="Powell A.J."/>
            <person name="Barry K."/>
            <person name="Miller A.N."/>
            <person name="Grigoriev I.V."/>
            <person name="Debuchy R."/>
            <person name="Gladieux P."/>
            <person name="Hiltunen Thoren M."/>
            <person name="Johannesson H."/>
        </authorList>
    </citation>
    <scope>NUCLEOTIDE SEQUENCE</scope>
    <source>
        <strain evidence="2">CBS 958.72</strain>
    </source>
</reference>
<name>A0AAE0NJK3_9PEZI</name>
<comment type="caution">
    <text evidence="2">The sequence shown here is derived from an EMBL/GenBank/DDBJ whole genome shotgun (WGS) entry which is preliminary data.</text>
</comment>
<dbReference type="AlphaFoldDB" id="A0AAE0NJK3"/>
<feature type="region of interest" description="Disordered" evidence="1">
    <location>
        <begin position="1"/>
        <end position="20"/>
    </location>
</feature>
<gene>
    <name evidence="2" type="ORF">B0T24DRAFT_18899</name>
</gene>
<keyword evidence="3" id="KW-1185">Reference proteome</keyword>
<protein>
    <submittedName>
        <fullName evidence="2">Uncharacterized protein</fullName>
    </submittedName>
</protein>
<dbReference type="Proteomes" id="UP001287356">
    <property type="component" value="Unassembled WGS sequence"/>
</dbReference>